<dbReference type="InterPro" id="IPR029063">
    <property type="entry name" value="SAM-dependent_MTases_sf"/>
</dbReference>
<dbReference type="GO" id="GO:0032259">
    <property type="term" value="P:methylation"/>
    <property type="evidence" value="ECO:0007669"/>
    <property type="project" value="UniProtKB-KW"/>
</dbReference>
<evidence type="ECO:0000256" key="1">
    <source>
        <dbReference type="ARBA" id="ARBA00022603"/>
    </source>
</evidence>
<keyword evidence="1 5" id="KW-0489">Methyltransferase</keyword>
<keyword evidence="6" id="KW-1185">Reference proteome</keyword>
<dbReference type="Pfam" id="PF08241">
    <property type="entry name" value="Methyltransf_11"/>
    <property type="match status" value="1"/>
</dbReference>
<proteinExistence type="predicted"/>
<dbReference type="STRING" id="1302690.BUE76_23645"/>
<keyword evidence="3" id="KW-0949">S-adenosyl-L-methionine</keyword>
<dbReference type="SUPFAM" id="SSF53335">
    <property type="entry name" value="S-adenosyl-L-methionine-dependent methyltransferases"/>
    <property type="match status" value="1"/>
</dbReference>
<organism evidence="5 6">
    <name type="scientific">Cnuella takakiae</name>
    <dbReference type="NCBI Taxonomy" id="1302690"/>
    <lineage>
        <taxon>Bacteria</taxon>
        <taxon>Pseudomonadati</taxon>
        <taxon>Bacteroidota</taxon>
        <taxon>Chitinophagia</taxon>
        <taxon>Chitinophagales</taxon>
        <taxon>Chitinophagaceae</taxon>
        <taxon>Cnuella</taxon>
    </lineage>
</organism>
<accession>A0A1M4SL05</accession>
<evidence type="ECO:0000259" key="4">
    <source>
        <dbReference type="Pfam" id="PF08241"/>
    </source>
</evidence>
<dbReference type="Gene3D" id="3.40.50.150">
    <property type="entry name" value="Vaccinia Virus protein VP39"/>
    <property type="match status" value="1"/>
</dbReference>
<evidence type="ECO:0000313" key="5">
    <source>
        <dbReference type="EMBL" id="SHE32657.1"/>
    </source>
</evidence>
<dbReference type="Proteomes" id="UP000184368">
    <property type="component" value="Unassembled WGS sequence"/>
</dbReference>
<dbReference type="AlphaFoldDB" id="A0A1M4SL05"/>
<dbReference type="InterPro" id="IPR023576">
    <property type="entry name" value="UbiE/COQ5_MeTrFase_CS"/>
</dbReference>
<evidence type="ECO:0000256" key="2">
    <source>
        <dbReference type="ARBA" id="ARBA00022679"/>
    </source>
</evidence>
<dbReference type="OrthoDB" id="9770553at2"/>
<protein>
    <submittedName>
        <fullName evidence="5">Methyltransferase domain-containing protein</fullName>
    </submittedName>
</protein>
<dbReference type="RefSeq" id="WP_073039065.1">
    <property type="nucleotide sequence ID" value="NZ_FQUO01000001.1"/>
</dbReference>
<dbReference type="PANTHER" id="PTHR42912:SF80">
    <property type="entry name" value="METHYLTRANSFERASE DOMAIN-CONTAINING PROTEIN"/>
    <property type="match status" value="1"/>
</dbReference>
<keyword evidence="2 5" id="KW-0808">Transferase</keyword>
<feature type="domain" description="Methyltransferase type 11" evidence="4">
    <location>
        <begin position="51"/>
        <end position="149"/>
    </location>
</feature>
<reference evidence="5 6" key="1">
    <citation type="submission" date="2016-11" db="EMBL/GenBank/DDBJ databases">
        <authorList>
            <person name="Jaros S."/>
            <person name="Januszkiewicz K."/>
            <person name="Wedrychowicz H."/>
        </authorList>
    </citation>
    <scope>NUCLEOTIDE SEQUENCE [LARGE SCALE GENOMIC DNA]</scope>
    <source>
        <strain evidence="5 6">DSM 26897</strain>
    </source>
</reference>
<dbReference type="InterPro" id="IPR013216">
    <property type="entry name" value="Methyltransf_11"/>
</dbReference>
<sequence>MTSTGSKYKPALSYHVLTRWYDAAIAATLPERLIRKKLMDLISPKEGELILEFGCGSGQNLAIGSVRGPRTKWIGIDTDERILKVARKKQALSKEVELMSYNGQKLPFSSSHFDCVFSSLVFHHLESDLKKEALLEIFRVLKPGGRFILADWGLPANRKSRWKFYLVQILDGFKTTEDNVKGTIPSLVERAGFKMLLENDQLETLFGTFRYYTAYRPKTKNRFYYI</sequence>
<dbReference type="EMBL" id="FQUO01000001">
    <property type="protein sequence ID" value="SHE32657.1"/>
    <property type="molecule type" value="Genomic_DNA"/>
</dbReference>
<dbReference type="InterPro" id="IPR050508">
    <property type="entry name" value="Methyltransf_Superfamily"/>
</dbReference>
<evidence type="ECO:0000313" key="6">
    <source>
        <dbReference type="Proteomes" id="UP000184368"/>
    </source>
</evidence>
<gene>
    <name evidence="5" type="ORF">SAMN05444008_101155</name>
</gene>
<dbReference type="CDD" id="cd02440">
    <property type="entry name" value="AdoMet_MTases"/>
    <property type="match status" value="1"/>
</dbReference>
<evidence type="ECO:0000256" key="3">
    <source>
        <dbReference type="ARBA" id="ARBA00022691"/>
    </source>
</evidence>
<dbReference type="PANTHER" id="PTHR42912">
    <property type="entry name" value="METHYLTRANSFERASE"/>
    <property type="match status" value="1"/>
</dbReference>
<name>A0A1M4SL05_9BACT</name>
<dbReference type="GO" id="GO:0008757">
    <property type="term" value="F:S-adenosylmethionine-dependent methyltransferase activity"/>
    <property type="evidence" value="ECO:0007669"/>
    <property type="project" value="InterPro"/>
</dbReference>
<dbReference type="PROSITE" id="PS01184">
    <property type="entry name" value="UBIE_2"/>
    <property type="match status" value="1"/>
</dbReference>